<dbReference type="Proteomes" id="UP000597762">
    <property type="component" value="Unassembled WGS sequence"/>
</dbReference>
<sequence>MPLPHQPPQLQQPPQSQQRHQQPGKKMASPSFEYFRSSFDNVFQILPQGHEKALKKALYNTAANFFVIFASLVVVAGYFVLQAFLRPLLWAVLCGTFLYPFKRTLTSGLRSWLQGLDQSGTPFAAGLVLLPLKSVHDVSEMTLFFLGFILSSFFSTRHLITLIQFGSFLLFSLFLPLLPFLPPFLPPPHFLASLFAPSSLSCLPFCPLPFLSFNFCSLCIY</sequence>
<evidence type="ECO:0000256" key="3">
    <source>
        <dbReference type="ARBA" id="ARBA00022692"/>
    </source>
</evidence>
<dbReference type="EMBL" id="CAHIKZ030004214">
    <property type="protein sequence ID" value="CAE1308736.1"/>
    <property type="molecule type" value="Genomic_DNA"/>
</dbReference>
<dbReference type="InterPro" id="IPR002549">
    <property type="entry name" value="AI-2E-like"/>
</dbReference>
<dbReference type="PANTHER" id="PTHR21716">
    <property type="entry name" value="TRANSMEMBRANE PROTEIN"/>
    <property type="match status" value="1"/>
</dbReference>
<evidence type="ECO:0000256" key="7">
    <source>
        <dbReference type="SAM" id="Phobius"/>
    </source>
</evidence>
<dbReference type="PANTHER" id="PTHR21716:SF4">
    <property type="entry name" value="TRANSMEMBRANE PROTEIN 245"/>
    <property type="match status" value="1"/>
</dbReference>
<gene>
    <name evidence="8" type="ORF">SPHA_60558</name>
</gene>
<organism evidence="8 9">
    <name type="scientific">Acanthosepion pharaonis</name>
    <name type="common">Pharaoh cuttlefish</name>
    <name type="synonym">Sepia pharaonis</name>
    <dbReference type="NCBI Taxonomy" id="158019"/>
    <lineage>
        <taxon>Eukaryota</taxon>
        <taxon>Metazoa</taxon>
        <taxon>Spiralia</taxon>
        <taxon>Lophotrochozoa</taxon>
        <taxon>Mollusca</taxon>
        <taxon>Cephalopoda</taxon>
        <taxon>Coleoidea</taxon>
        <taxon>Decapodiformes</taxon>
        <taxon>Sepiida</taxon>
        <taxon>Sepiina</taxon>
        <taxon>Sepiidae</taxon>
        <taxon>Acanthosepion</taxon>
    </lineage>
</organism>
<keyword evidence="5 7" id="KW-0472">Membrane</keyword>
<keyword evidence="4 7" id="KW-1133">Transmembrane helix</keyword>
<name>A0A812DVH3_ACAPH</name>
<feature type="region of interest" description="Disordered" evidence="6">
    <location>
        <begin position="1"/>
        <end position="25"/>
    </location>
</feature>
<feature type="compositionally biased region" description="Pro residues" evidence="6">
    <location>
        <begin position="1"/>
        <end position="11"/>
    </location>
</feature>
<comment type="caution">
    <text evidence="8">The sequence shown here is derived from an EMBL/GenBank/DDBJ whole genome shotgun (WGS) entry which is preliminary data.</text>
</comment>
<feature type="transmembrane region" description="Helical" evidence="7">
    <location>
        <begin position="57"/>
        <end position="78"/>
    </location>
</feature>
<evidence type="ECO:0000256" key="5">
    <source>
        <dbReference type="ARBA" id="ARBA00023136"/>
    </source>
</evidence>
<keyword evidence="9" id="KW-1185">Reference proteome</keyword>
<dbReference type="OrthoDB" id="5970161at2759"/>
<evidence type="ECO:0000256" key="4">
    <source>
        <dbReference type="ARBA" id="ARBA00022989"/>
    </source>
</evidence>
<evidence type="ECO:0000256" key="2">
    <source>
        <dbReference type="ARBA" id="ARBA00009773"/>
    </source>
</evidence>
<protein>
    <submittedName>
        <fullName evidence="8">Uncharacterized protein</fullName>
    </submittedName>
</protein>
<feature type="transmembrane region" description="Helical" evidence="7">
    <location>
        <begin position="159"/>
        <end position="178"/>
    </location>
</feature>
<dbReference type="GO" id="GO:0016020">
    <property type="term" value="C:membrane"/>
    <property type="evidence" value="ECO:0007669"/>
    <property type="project" value="UniProtKB-SubCell"/>
</dbReference>
<dbReference type="AlphaFoldDB" id="A0A812DVH3"/>
<evidence type="ECO:0000313" key="9">
    <source>
        <dbReference type="Proteomes" id="UP000597762"/>
    </source>
</evidence>
<evidence type="ECO:0000313" key="8">
    <source>
        <dbReference type="EMBL" id="CAE1308736.1"/>
    </source>
</evidence>
<evidence type="ECO:0000256" key="1">
    <source>
        <dbReference type="ARBA" id="ARBA00004141"/>
    </source>
</evidence>
<feature type="transmembrane region" description="Helical" evidence="7">
    <location>
        <begin position="190"/>
        <end position="211"/>
    </location>
</feature>
<comment type="similarity">
    <text evidence="2">Belongs to the autoinducer-2 exporter (AI-2E) (TC 2.A.86) family.</text>
</comment>
<keyword evidence="3 7" id="KW-0812">Transmembrane</keyword>
<evidence type="ECO:0000256" key="6">
    <source>
        <dbReference type="SAM" id="MobiDB-lite"/>
    </source>
</evidence>
<reference evidence="8" key="1">
    <citation type="submission" date="2021-01" db="EMBL/GenBank/DDBJ databases">
        <authorList>
            <person name="Li R."/>
            <person name="Bekaert M."/>
        </authorList>
    </citation>
    <scope>NUCLEOTIDE SEQUENCE</scope>
    <source>
        <strain evidence="8">Farmed</strain>
    </source>
</reference>
<feature type="compositionally biased region" description="Low complexity" evidence="6">
    <location>
        <begin position="12"/>
        <end position="21"/>
    </location>
</feature>
<accession>A0A812DVH3</accession>
<comment type="subcellular location">
    <subcellularLocation>
        <location evidence="1">Membrane</location>
        <topology evidence="1">Multi-pass membrane protein</topology>
    </subcellularLocation>
</comment>
<proteinExistence type="inferred from homology"/>